<accession>A0A2W7TRN6</accession>
<keyword evidence="1" id="KW-0472">Membrane</keyword>
<feature type="transmembrane region" description="Helical" evidence="1">
    <location>
        <begin position="42"/>
        <end position="61"/>
    </location>
</feature>
<feature type="transmembrane region" description="Helical" evidence="1">
    <location>
        <begin position="73"/>
        <end position="95"/>
    </location>
</feature>
<evidence type="ECO:0000313" key="2">
    <source>
        <dbReference type="EMBL" id="PZX65762.1"/>
    </source>
</evidence>
<evidence type="ECO:0000313" key="3">
    <source>
        <dbReference type="Proteomes" id="UP000249720"/>
    </source>
</evidence>
<keyword evidence="1" id="KW-1133">Transmembrane helix</keyword>
<dbReference type="RefSeq" id="WP_111293223.1">
    <property type="nucleotide sequence ID" value="NZ_QKZV01000001.1"/>
</dbReference>
<comment type="caution">
    <text evidence="2">The sequence shown here is derived from an EMBL/GenBank/DDBJ whole genome shotgun (WGS) entry which is preliminary data.</text>
</comment>
<evidence type="ECO:0000256" key="1">
    <source>
        <dbReference type="SAM" id="Phobius"/>
    </source>
</evidence>
<gene>
    <name evidence="2" type="ORF">LX80_00255</name>
</gene>
<dbReference type="OrthoDB" id="886692at2"/>
<keyword evidence="1" id="KW-0812">Transmembrane</keyword>
<dbReference type="EMBL" id="QKZV01000001">
    <property type="protein sequence ID" value="PZX65762.1"/>
    <property type="molecule type" value="Genomic_DNA"/>
</dbReference>
<protein>
    <submittedName>
        <fullName evidence="2">Uncharacterized protein</fullName>
    </submittedName>
</protein>
<organism evidence="2 3">
    <name type="scientific">Hydrotalea sandarakina</name>
    <dbReference type="NCBI Taxonomy" id="1004304"/>
    <lineage>
        <taxon>Bacteria</taxon>
        <taxon>Pseudomonadati</taxon>
        <taxon>Bacteroidota</taxon>
        <taxon>Chitinophagia</taxon>
        <taxon>Chitinophagales</taxon>
        <taxon>Chitinophagaceae</taxon>
        <taxon>Hydrotalea</taxon>
    </lineage>
</organism>
<sequence length="99" mass="11167">MSNREKSPHILNASSNLLGICFILLASLKVMKIAEKTFIDEVTTLAIILFMGSCILSFISIRTNNQRSQFYENIADIVFMIGLSLLFITTILYSFNVIK</sequence>
<dbReference type="Proteomes" id="UP000249720">
    <property type="component" value="Unassembled WGS sequence"/>
</dbReference>
<name>A0A2W7TRN6_9BACT</name>
<proteinExistence type="predicted"/>
<reference evidence="2 3" key="1">
    <citation type="submission" date="2018-06" db="EMBL/GenBank/DDBJ databases">
        <title>Genomic Encyclopedia of Archaeal and Bacterial Type Strains, Phase II (KMG-II): from individual species to whole genera.</title>
        <authorList>
            <person name="Goeker M."/>
        </authorList>
    </citation>
    <scope>NUCLEOTIDE SEQUENCE [LARGE SCALE GENOMIC DNA]</scope>
    <source>
        <strain evidence="2 3">DSM 23241</strain>
    </source>
</reference>
<keyword evidence="3" id="KW-1185">Reference proteome</keyword>
<dbReference type="AlphaFoldDB" id="A0A2W7TRN6"/>